<protein>
    <submittedName>
        <fullName evidence="1">Uncharacterized protein</fullName>
    </submittedName>
</protein>
<dbReference type="Proteomes" id="UP000799424">
    <property type="component" value="Unassembled WGS sequence"/>
</dbReference>
<dbReference type="EMBL" id="MU006227">
    <property type="protein sequence ID" value="KAF2825735.1"/>
    <property type="molecule type" value="Genomic_DNA"/>
</dbReference>
<keyword evidence="2" id="KW-1185">Reference proteome</keyword>
<accession>A0A6A6ZZI4</accession>
<dbReference type="AlphaFoldDB" id="A0A6A6ZZI4"/>
<sequence length="483" mass="54506">MSCLLKLPLELRLKIWDHCVVRDGGYIYDSSTRKLQSIDGGSMDFTLARVCRQTAFEIGRYFLQCNAISFTTSLSSRKSSLEASESDTILEQLNRKRSLLLYHLRQYITPDMAQNATDKYPRASAFVDDLTHGTGERIEVELTNKSVWGHSPSTQRGVTNFLLQQLSSSPEFLDIASACLSGCAGSNPLSLLKLDPDPWAMSTQRQLRLMRRLARPYIRVAGLDFKSEFVKYYYSAAALASTFLSWLPLDLRMNVRTIILYEAHASVAHPESHALSFIPFCRENPDLRIIRRVDIWNTILPRVHQRTLERFMQVPPPTIFGPMDRNRVTASIVPWVEEAHLLHHAGMPPGAFRLVFHTAAASVQDILDIMLEDAAWQVALEYHHPEVAVGWHREEMHSTFGCYFAPSFPHFMEQIVSGQSVVSFEGCNGNMSDAQPLMHSDWGGPGDSNAAWRNNCLSQLQPRGPLPSITKICLAYMWEDGGS</sequence>
<proteinExistence type="predicted"/>
<dbReference type="OrthoDB" id="5062850at2759"/>
<gene>
    <name evidence="1" type="ORF">CC86DRAFT_34374</name>
</gene>
<evidence type="ECO:0000313" key="2">
    <source>
        <dbReference type="Proteomes" id="UP000799424"/>
    </source>
</evidence>
<name>A0A6A6ZZI4_9PLEO</name>
<reference evidence="1" key="1">
    <citation type="journal article" date="2020" name="Stud. Mycol.">
        <title>101 Dothideomycetes genomes: a test case for predicting lifestyles and emergence of pathogens.</title>
        <authorList>
            <person name="Haridas S."/>
            <person name="Albert R."/>
            <person name="Binder M."/>
            <person name="Bloem J."/>
            <person name="Labutti K."/>
            <person name="Salamov A."/>
            <person name="Andreopoulos B."/>
            <person name="Baker S."/>
            <person name="Barry K."/>
            <person name="Bills G."/>
            <person name="Bluhm B."/>
            <person name="Cannon C."/>
            <person name="Castanera R."/>
            <person name="Culley D."/>
            <person name="Daum C."/>
            <person name="Ezra D."/>
            <person name="Gonzalez J."/>
            <person name="Henrissat B."/>
            <person name="Kuo A."/>
            <person name="Liang C."/>
            <person name="Lipzen A."/>
            <person name="Lutzoni F."/>
            <person name="Magnuson J."/>
            <person name="Mondo S."/>
            <person name="Nolan M."/>
            <person name="Ohm R."/>
            <person name="Pangilinan J."/>
            <person name="Park H.-J."/>
            <person name="Ramirez L."/>
            <person name="Alfaro M."/>
            <person name="Sun H."/>
            <person name="Tritt A."/>
            <person name="Yoshinaga Y."/>
            <person name="Zwiers L.-H."/>
            <person name="Turgeon B."/>
            <person name="Goodwin S."/>
            <person name="Spatafora J."/>
            <person name="Crous P."/>
            <person name="Grigoriev I."/>
        </authorList>
    </citation>
    <scope>NUCLEOTIDE SEQUENCE</scope>
    <source>
        <strain evidence="1">CBS 113818</strain>
    </source>
</reference>
<organism evidence="1 2">
    <name type="scientific">Ophiobolus disseminans</name>
    <dbReference type="NCBI Taxonomy" id="1469910"/>
    <lineage>
        <taxon>Eukaryota</taxon>
        <taxon>Fungi</taxon>
        <taxon>Dikarya</taxon>
        <taxon>Ascomycota</taxon>
        <taxon>Pezizomycotina</taxon>
        <taxon>Dothideomycetes</taxon>
        <taxon>Pleosporomycetidae</taxon>
        <taxon>Pleosporales</taxon>
        <taxon>Pleosporineae</taxon>
        <taxon>Phaeosphaeriaceae</taxon>
        <taxon>Ophiobolus</taxon>
    </lineage>
</organism>
<evidence type="ECO:0000313" key="1">
    <source>
        <dbReference type="EMBL" id="KAF2825735.1"/>
    </source>
</evidence>